<dbReference type="AlphaFoldDB" id="A0AB39L8G8"/>
<dbReference type="Gene3D" id="3.40.50.1820">
    <property type="entry name" value="alpha/beta hydrolase"/>
    <property type="match status" value="1"/>
</dbReference>
<dbReference type="InterPro" id="IPR000073">
    <property type="entry name" value="AB_hydrolase_1"/>
</dbReference>
<dbReference type="InterPro" id="IPR050266">
    <property type="entry name" value="AB_hydrolase_sf"/>
</dbReference>
<sequence>MAGQHAGSAAQHTVEGTDPGLHVVVAEPESPAALPPVLLIHGFASSVALNWEQSGWIAALLEAGRRVVAVDLPGHGRSTAPEDVDSYTPGRIRADLLQIVTDAGARPLDPRHADSGLDVIGYSLGSRLAWEFGATQPALVRRLVLGGPSNRDPLAEFDLPAVQRFLADGTPIEDASTASLVTMAQASPESDMYALLSLVEGIKEEPFDAAEAVPRQPVLMVAGEKDERLGALEVLKGLAPSAEIVVVPGRNHVNVVTARAFKQAAIEFLARP</sequence>
<dbReference type="RefSeq" id="WP_307957633.1">
    <property type="nucleotide sequence ID" value="NZ_CP163302.1"/>
</dbReference>
<dbReference type="PANTHER" id="PTHR43798">
    <property type="entry name" value="MONOACYLGLYCEROL LIPASE"/>
    <property type="match status" value="1"/>
</dbReference>
<evidence type="ECO:0000259" key="1">
    <source>
        <dbReference type="Pfam" id="PF00561"/>
    </source>
</evidence>
<organism evidence="2">
    <name type="scientific">Sinomonas puerhi</name>
    <dbReference type="NCBI Taxonomy" id="3238584"/>
    <lineage>
        <taxon>Bacteria</taxon>
        <taxon>Bacillati</taxon>
        <taxon>Actinomycetota</taxon>
        <taxon>Actinomycetes</taxon>
        <taxon>Micrococcales</taxon>
        <taxon>Micrococcaceae</taxon>
        <taxon>Sinomonas</taxon>
    </lineage>
</organism>
<dbReference type="SUPFAM" id="SSF53474">
    <property type="entry name" value="alpha/beta-Hydrolases"/>
    <property type="match status" value="1"/>
</dbReference>
<reference evidence="2" key="1">
    <citation type="submission" date="2024-07" db="EMBL/GenBank/DDBJ databases">
        <authorList>
            <person name="fu j."/>
        </authorList>
    </citation>
    <scope>NUCLEOTIDE SEQUENCE</scope>
    <source>
        <strain evidence="2">P10A9</strain>
    </source>
</reference>
<accession>A0AB39L8G8</accession>
<proteinExistence type="predicted"/>
<protein>
    <submittedName>
        <fullName evidence="2">Alpha/beta fold hydrolase</fullName>
    </submittedName>
</protein>
<keyword evidence="2" id="KW-0378">Hydrolase</keyword>
<dbReference type="KEGG" id="spue:AB5L97_11455"/>
<dbReference type="EMBL" id="CP163302">
    <property type="protein sequence ID" value="XDP47360.1"/>
    <property type="molecule type" value="Genomic_DNA"/>
</dbReference>
<feature type="domain" description="AB hydrolase-1" evidence="1">
    <location>
        <begin position="35"/>
        <end position="164"/>
    </location>
</feature>
<dbReference type="Pfam" id="PF00561">
    <property type="entry name" value="Abhydrolase_1"/>
    <property type="match status" value="1"/>
</dbReference>
<evidence type="ECO:0000313" key="2">
    <source>
        <dbReference type="EMBL" id="XDP47360.1"/>
    </source>
</evidence>
<gene>
    <name evidence="2" type="ORF">AB5L97_11455</name>
</gene>
<dbReference type="GO" id="GO:0046464">
    <property type="term" value="P:acylglycerol catabolic process"/>
    <property type="evidence" value="ECO:0007669"/>
    <property type="project" value="TreeGrafter"/>
</dbReference>
<dbReference type="GO" id="GO:0047372">
    <property type="term" value="F:monoacylglycerol lipase activity"/>
    <property type="evidence" value="ECO:0007669"/>
    <property type="project" value="TreeGrafter"/>
</dbReference>
<dbReference type="GO" id="GO:0016020">
    <property type="term" value="C:membrane"/>
    <property type="evidence" value="ECO:0007669"/>
    <property type="project" value="TreeGrafter"/>
</dbReference>
<name>A0AB39L8G8_9MICC</name>
<dbReference type="PANTHER" id="PTHR43798:SF5">
    <property type="entry name" value="MONOACYLGLYCEROL LIPASE ABHD6"/>
    <property type="match status" value="1"/>
</dbReference>
<dbReference type="InterPro" id="IPR029058">
    <property type="entry name" value="AB_hydrolase_fold"/>
</dbReference>